<evidence type="ECO:0000313" key="2">
    <source>
        <dbReference type="Proteomes" id="UP000469724"/>
    </source>
</evidence>
<keyword evidence="2" id="KW-1185">Reference proteome</keyword>
<dbReference type="EMBL" id="JAAGRQ010000116">
    <property type="protein sequence ID" value="NDY58584.1"/>
    <property type="molecule type" value="Genomic_DNA"/>
</dbReference>
<dbReference type="Pfam" id="PF16222">
    <property type="entry name" value="DUF4881"/>
    <property type="match status" value="1"/>
</dbReference>
<dbReference type="RefSeq" id="WP_163303656.1">
    <property type="nucleotide sequence ID" value="NZ_JAAGRQ010000116.1"/>
</dbReference>
<dbReference type="AlphaFoldDB" id="A0A7K3NQU2"/>
<reference evidence="1 2" key="1">
    <citation type="submission" date="2020-02" db="EMBL/GenBank/DDBJ databases">
        <title>Comparative genomics of sulfur disproportionating microorganisms.</title>
        <authorList>
            <person name="Ward L.M."/>
            <person name="Bertran E."/>
            <person name="Johnston D.T."/>
        </authorList>
    </citation>
    <scope>NUCLEOTIDE SEQUENCE [LARGE SCALE GENOMIC DNA]</scope>
    <source>
        <strain evidence="1 2">DSM 3696</strain>
    </source>
</reference>
<evidence type="ECO:0000313" key="1">
    <source>
        <dbReference type="EMBL" id="NDY58584.1"/>
    </source>
</evidence>
<accession>A0A7K3NQU2</accession>
<comment type="caution">
    <text evidence="1">The sequence shown here is derived from an EMBL/GenBank/DDBJ whole genome shotgun (WGS) entry which is preliminary data.</text>
</comment>
<dbReference type="Proteomes" id="UP000469724">
    <property type="component" value="Unassembled WGS sequence"/>
</dbReference>
<proteinExistence type="predicted"/>
<gene>
    <name evidence="1" type="ORF">G3N56_17760</name>
</gene>
<name>A0A7K3NQU2_9BACT</name>
<dbReference type="InterPro" id="IPR032621">
    <property type="entry name" value="DUF4881"/>
</dbReference>
<dbReference type="PROSITE" id="PS51257">
    <property type="entry name" value="PROKAR_LIPOPROTEIN"/>
    <property type="match status" value="1"/>
</dbReference>
<organism evidence="1 2">
    <name type="scientific">Desulfolutivibrio sulfodismutans</name>
    <dbReference type="NCBI Taxonomy" id="63561"/>
    <lineage>
        <taxon>Bacteria</taxon>
        <taxon>Pseudomonadati</taxon>
        <taxon>Thermodesulfobacteriota</taxon>
        <taxon>Desulfovibrionia</taxon>
        <taxon>Desulfovibrionales</taxon>
        <taxon>Desulfovibrionaceae</taxon>
        <taxon>Desulfolutivibrio</taxon>
    </lineage>
</organism>
<sequence length="195" mass="22427">MRRMWLNLLLALPVMFILGCGEYGKVDQGRVVAFDKEKKMVTIIRDKKIDTLNPDYSYLPPLTYSLPTDPSEMGPEPKAGGRMKLDMEKSEITFYDGAIQNFVHVPFKLVEKKDGVGRDDPLVKDKKLPAVDKDKKTITIYSGRQKLYVVVQVGDEFMKYPDAEWDAGDEVRIYYKEDGKALRFMNISKTDIFKK</sequence>
<protein>
    <submittedName>
        <fullName evidence="1">DUF4881 domain-containing protein</fullName>
    </submittedName>
</protein>